<feature type="compositionally biased region" description="Basic residues" evidence="1">
    <location>
        <begin position="1"/>
        <end position="12"/>
    </location>
</feature>
<gene>
    <name evidence="3" type="ORF">DFR44_12227</name>
</gene>
<evidence type="ECO:0000313" key="4">
    <source>
        <dbReference type="Proteomes" id="UP000294480"/>
    </source>
</evidence>
<organism evidence="3 4">
    <name type="scientific">Hydromonas duriensis</name>
    <dbReference type="NCBI Taxonomy" id="1527608"/>
    <lineage>
        <taxon>Bacteria</taxon>
        <taxon>Pseudomonadati</taxon>
        <taxon>Pseudomonadota</taxon>
        <taxon>Betaproteobacteria</taxon>
        <taxon>Burkholderiales</taxon>
        <taxon>Burkholderiaceae</taxon>
        <taxon>Hydromonas</taxon>
    </lineage>
</organism>
<feature type="transmembrane region" description="Helical" evidence="2">
    <location>
        <begin position="53"/>
        <end position="72"/>
    </location>
</feature>
<proteinExistence type="predicted"/>
<evidence type="ECO:0000256" key="2">
    <source>
        <dbReference type="SAM" id="Phobius"/>
    </source>
</evidence>
<evidence type="ECO:0000313" key="3">
    <source>
        <dbReference type="EMBL" id="TDR30358.1"/>
    </source>
</evidence>
<accession>A0A4R6Y5D1</accession>
<keyword evidence="2" id="KW-0812">Transmembrane</keyword>
<dbReference type="AlphaFoldDB" id="A0A4R6Y5D1"/>
<protein>
    <submittedName>
        <fullName evidence="3">Uncharacterized protein</fullName>
    </submittedName>
</protein>
<feature type="transmembrane region" description="Helical" evidence="2">
    <location>
        <begin position="78"/>
        <end position="100"/>
    </location>
</feature>
<keyword evidence="4" id="KW-1185">Reference proteome</keyword>
<keyword evidence="2" id="KW-1133">Transmembrane helix</keyword>
<sequence>MIRKHNKLKTNRYKAQTSHKAQAPHKVLDTHIKPNTNNGNPLTRLYEQHFKRARFWGVWILAIIATMLLLYTDADHGLYTALFLTTLFTGSIALAYSHFLRKAMLDYVDLREYAIIAKGHPTAAGLVVLAVAILMVGLLNLLGGLMHDFSNANNLMPMAGALHD</sequence>
<reference evidence="3 4" key="1">
    <citation type="submission" date="2019-03" db="EMBL/GenBank/DDBJ databases">
        <title>Genomic Encyclopedia of Type Strains, Phase IV (KMG-IV): sequencing the most valuable type-strain genomes for metagenomic binning, comparative biology and taxonomic classification.</title>
        <authorList>
            <person name="Goeker M."/>
        </authorList>
    </citation>
    <scope>NUCLEOTIDE SEQUENCE [LARGE SCALE GENOMIC DNA]</scope>
    <source>
        <strain evidence="3 4">DSM 102852</strain>
    </source>
</reference>
<feature type="transmembrane region" description="Helical" evidence="2">
    <location>
        <begin position="121"/>
        <end position="146"/>
    </location>
</feature>
<dbReference type="EMBL" id="SNZE01000022">
    <property type="protein sequence ID" value="TDR30358.1"/>
    <property type="molecule type" value="Genomic_DNA"/>
</dbReference>
<keyword evidence="2" id="KW-0472">Membrane</keyword>
<evidence type="ECO:0000256" key="1">
    <source>
        <dbReference type="SAM" id="MobiDB-lite"/>
    </source>
</evidence>
<dbReference type="RefSeq" id="WP_133621250.1">
    <property type="nucleotide sequence ID" value="NZ_SNZE01000022.1"/>
</dbReference>
<name>A0A4R6Y5D1_9BURK</name>
<comment type="caution">
    <text evidence="3">The sequence shown here is derived from an EMBL/GenBank/DDBJ whole genome shotgun (WGS) entry which is preliminary data.</text>
</comment>
<dbReference type="Proteomes" id="UP000294480">
    <property type="component" value="Unassembled WGS sequence"/>
</dbReference>
<feature type="region of interest" description="Disordered" evidence="1">
    <location>
        <begin position="1"/>
        <end position="20"/>
    </location>
</feature>